<dbReference type="Pfam" id="PF00931">
    <property type="entry name" value="NB-ARC"/>
    <property type="match status" value="1"/>
</dbReference>
<accession>A0A3D8Q5I6</accession>
<dbReference type="PANTHER" id="PTHR46082">
    <property type="entry name" value="ATP/GTP-BINDING PROTEIN-RELATED"/>
    <property type="match status" value="1"/>
</dbReference>
<dbReference type="InterPro" id="IPR011990">
    <property type="entry name" value="TPR-like_helical_dom_sf"/>
</dbReference>
<feature type="region of interest" description="Disordered" evidence="1">
    <location>
        <begin position="1"/>
        <end position="44"/>
    </location>
</feature>
<dbReference type="InterPro" id="IPR029058">
    <property type="entry name" value="AB_hydrolase_fold"/>
</dbReference>
<evidence type="ECO:0000259" key="2">
    <source>
        <dbReference type="Pfam" id="PF00931"/>
    </source>
</evidence>
<dbReference type="InterPro" id="IPR053137">
    <property type="entry name" value="NLR-like"/>
</dbReference>
<dbReference type="Gene3D" id="3.40.50.300">
    <property type="entry name" value="P-loop containing nucleotide triphosphate hydrolases"/>
    <property type="match status" value="1"/>
</dbReference>
<dbReference type="Proteomes" id="UP000256328">
    <property type="component" value="Unassembled WGS sequence"/>
</dbReference>
<evidence type="ECO:0000313" key="4">
    <source>
        <dbReference type="Proteomes" id="UP000256328"/>
    </source>
</evidence>
<dbReference type="EMBL" id="PDLN01000024">
    <property type="protein sequence ID" value="RDW56930.1"/>
    <property type="molecule type" value="Genomic_DNA"/>
</dbReference>
<evidence type="ECO:0000256" key="1">
    <source>
        <dbReference type="SAM" id="MobiDB-lite"/>
    </source>
</evidence>
<comment type="caution">
    <text evidence="3">The sequence shown here is derived from an EMBL/GenBank/DDBJ whole genome shotgun (WGS) entry which is preliminary data.</text>
</comment>
<dbReference type="PANTHER" id="PTHR46082:SF6">
    <property type="entry name" value="AAA+ ATPASE DOMAIN-CONTAINING PROTEIN-RELATED"/>
    <property type="match status" value="1"/>
</dbReference>
<dbReference type="AlphaFoldDB" id="A0A3D8Q5I6"/>
<dbReference type="InterPro" id="IPR002182">
    <property type="entry name" value="NB-ARC"/>
</dbReference>
<keyword evidence="4" id="KW-1185">Reference proteome</keyword>
<proteinExistence type="predicted"/>
<feature type="domain" description="NB-ARC" evidence="2">
    <location>
        <begin position="363"/>
        <end position="533"/>
    </location>
</feature>
<feature type="compositionally biased region" description="Polar residues" evidence="1">
    <location>
        <begin position="25"/>
        <end position="44"/>
    </location>
</feature>
<name>A0A3D8Q5I6_9HELO</name>
<dbReference type="SUPFAM" id="SSF52540">
    <property type="entry name" value="P-loop containing nucleoside triphosphate hydrolases"/>
    <property type="match status" value="1"/>
</dbReference>
<dbReference type="OrthoDB" id="20872at2759"/>
<dbReference type="Gene3D" id="3.40.50.1820">
    <property type="entry name" value="alpha/beta hydrolase"/>
    <property type="match status" value="1"/>
</dbReference>
<feature type="compositionally biased region" description="Basic residues" evidence="1">
    <location>
        <begin position="1"/>
        <end position="15"/>
    </location>
</feature>
<dbReference type="InterPro" id="IPR027417">
    <property type="entry name" value="P-loop_NTPase"/>
</dbReference>
<reference evidence="3 4" key="1">
    <citation type="journal article" date="2018" name="IMA Fungus">
        <title>IMA Genome-F 9: Draft genome sequence of Annulohypoxylon stygium, Aspergillus mulundensis, Berkeleyomyces basicola (syn. Thielaviopsis basicola), Ceratocystis smalleyi, two Cercospora beticola strains, Coleophoma cylindrospora, Fusarium fracticaudum, Phialophora cf. hyalina, and Morchella septimelata.</title>
        <authorList>
            <person name="Wingfield B.D."/>
            <person name="Bills G.F."/>
            <person name="Dong Y."/>
            <person name="Huang W."/>
            <person name="Nel W.J."/>
            <person name="Swalarsk-Parry B.S."/>
            <person name="Vaghefi N."/>
            <person name="Wilken P.M."/>
            <person name="An Z."/>
            <person name="de Beer Z.W."/>
            <person name="De Vos L."/>
            <person name="Chen L."/>
            <person name="Duong T.A."/>
            <person name="Gao Y."/>
            <person name="Hammerbacher A."/>
            <person name="Kikkert J.R."/>
            <person name="Li Y."/>
            <person name="Li H."/>
            <person name="Li K."/>
            <person name="Li Q."/>
            <person name="Liu X."/>
            <person name="Ma X."/>
            <person name="Naidoo K."/>
            <person name="Pethybridge S.J."/>
            <person name="Sun J."/>
            <person name="Steenkamp E.T."/>
            <person name="van der Nest M.A."/>
            <person name="van Wyk S."/>
            <person name="Wingfield M.J."/>
            <person name="Xiong C."/>
            <person name="Yue Q."/>
            <person name="Zhang X."/>
        </authorList>
    </citation>
    <scope>NUCLEOTIDE SEQUENCE [LARGE SCALE GENOMIC DNA]</scope>
    <source>
        <strain evidence="3 4">BP5796</strain>
    </source>
</reference>
<dbReference type="Gene3D" id="1.25.40.10">
    <property type="entry name" value="Tetratricopeptide repeat domain"/>
    <property type="match status" value="1"/>
</dbReference>
<protein>
    <recommendedName>
        <fullName evidence="2">NB-ARC domain-containing protein</fullName>
    </recommendedName>
</protein>
<evidence type="ECO:0000313" key="3">
    <source>
        <dbReference type="EMBL" id="RDW56930.1"/>
    </source>
</evidence>
<gene>
    <name evidence="3" type="ORF">BP5796_12997</name>
</gene>
<dbReference type="GO" id="GO:0043531">
    <property type="term" value="F:ADP binding"/>
    <property type="evidence" value="ECO:0007669"/>
    <property type="project" value="InterPro"/>
</dbReference>
<sequence>MGKLKALLKGRKKHSQGADRPLGDRSTSNDGTSSPQSALASNLTSSEPAQSFADGIEVWNKCPKAALDICFVHGLTGNRNSTWTASDQSTPWPTALLPPKLPSARLLTWGYDAYVVRKSVASKNRLIDHATNLLNDLTIDREANDASYRSLIFVVHSLGGLVCKEAIMSSRNHPEPHLRSIFDHTAGIIFMGTPHRGSWIADWMKIPASGLGILKSTNKSLLQILETDDQLLESIQVRFGQMIRELRESGRRLELTCFFEELPLPLVGKVVSKESATLEGYTSISVHANHSNMVKFRIADETGFKRLLGDLARWEKRSKEGKIKLGDTEASVGGIAEAVNATREPCYSIPFPKNPKFVGQAAILEEIKEKFFVRKECQKIAIVGLGGIGKTQVALRFAFWVKETKAEYSIFWVAALSEANFEKAYVEMASELGVVKKSDDDDIKDLVRRHLCSEKAGKWLLVVDNADDRDLLFGSADKDGIYKYLPESESGLVLFTTRSREVAVEVAGADIIDLEQMSHTDASSFLKSSLGKKQLLETEETITKLLGELAYLPLAISQASAYLNKNQLPIRKYLDLLQSTEQDLVSLMSREFYDGTRYRESHNAVATTWLVSFDHIRRSDKAAASLLAFVSCIEPKAIPQSILPTAESKEALENAIGTLRGYAFLAPRGDDETFDMHSLVHMATRVWLKNEGLLEHTKSDAIYHLNEIFPSSDRVNRDQWREYMPHTIRALEGSSECQIEERYDLFFAVGECLDKDRRFKEAIRCFEETSEWRIGQFPEDASSRLTSEHALASAYLDDRRIKDAIKIFEHVVAEELRAGYRAS</sequence>
<organism evidence="3 4">
    <name type="scientific">Coleophoma crateriformis</name>
    <dbReference type="NCBI Taxonomy" id="565419"/>
    <lineage>
        <taxon>Eukaryota</taxon>
        <taxon>Fungi</taxon>
        <taxon>Dikarya</taxon>
        <taxon>Ascomycota</taxon>
        <taxon>Pezizomycotina</taxon>
        <taxon>Leotiomycetes</taxon>
        <taxon>Helotiales</taxon>
        <taxon>Dermateaceae</taxon>
        <taxon>Coleophoma</taxon>
    </lineage>
</organism>
<dbReference type="SUPFAM" id="SSF53474">
    <property type="entry name" value="alpha/beta-Hydrolases"/>
    <property type="match status" value="1"/>
</dbReference>